<dbReference type="PROSITE" id="PS51294">
    <property type="entry name" value="HTH_MYB"/>
    <property type="match status" value="2"/>
</dbReference>
<feature type="domain" description="HTH myb-type" evidence="8">
    <location>
        <begin position="9"/>
        <end position="62"/>
    </location>
</feature>
<dbReference type="PANTHER" id="PTHR48000">
    <property type="entry name" value="OS09G0431300 PROTEIN"/>
    <property type="match status" value="1"/>
</dbReference>
<gene>
    <name evidence="10" type="primary">LOC111301964</name>
</gene>
<keyword evidence="3" id="KW-0805">Transcription regulation</keyword>
<proteinExistence type="predicted"/>
<keyword evidence="6" id="KW-0539">Nucleus</keyword>
<reference evidence="10" key="1">
    <citation type="submission" date="2025-08" db="UniProtKB">
        <authorList>
            <consortium name="RefSeq"/>
        </authorList>
    </citation>
    <scope>IDENTIFICATION</scope>
    <source>
        <tissue evidence="10">Fruit stalk</tissue>
    </source>
</reference>
<evidence type="ECO:0000256" key="2">
    <source>
        <dbReference type="ARBA" id="ARBA00022737"/>
    </source>
</evidence>
<dbReference type="SMART" id="SM00717">
    <property type="entry name" value="SANT"/>
    <property type="match status" value="2"/>
</dbReference>
<evidence type="ECO:0000259" key="7">
    <source>
        <dbReference type="PROSITE" id="PS50090"/>
    </source>
</evidence>
<organism evidence="9 10">
    <name type="scientific">Durio zibethinus</name>
    <name type="common">Durian</name>
    <dbReference type="NCBI Taxonomy" id="66656"/>
    <lineage>
        <taxon>Eukaryota</taxon>
        <taxon>Viridiplantae</taxon>
        <taxon>Streptophyta</taxon>
        <taxon>Embryophyta</taxon>
        <taxon>Tracheophyta</taxon>
        <taxon>Spermatophyta</taxon>
        <taxon>Magnoliopsida</taxon>
        <taxon>eudicotyledons</taxon>
        <taxon>Gunneridae</taxon>
        <taxon>Pentapetalae</taxon>
        <taxon>rosids</taxon>
        <taxon>malvids</taxon>
        <taxon>Malvales</taxon>
        <taxon>Malvaceae</taxon>
        <taxon>Helicteroideae</taxon>
        <taxon>Durio</taxon>
    </lineage>
</organism>
<evidence type="ECO:0000313" key="10">
    <source>
        <dbReference type="RefSeq" id="XP_022753660.1"/>
    </source>
</evidence>
<keyword evidence="5" id="KW-0804">Transcription</keyword>
<dbReference type="Pfam" id="PF00249">
    <property type="entry name" value="Myb_DNA-binding"/>
    <property type="match status" value="2"/>
</dbReference>
<dbReference type="GO" id="GO:0005634">
    <property type="term" value="C:nucleus"/>
    <property type="evidence" value="ECO:0007669"/>
    <property type="project" value="UniProtKB-SubCell"/>
</dbReference>
<dbReference type="SUPFAM" id="SSF46689">
    <property type="entry name" value="Homeodomain-like"/>
    <property type="match status" value="1"/>
</dbReference>
<dbReference type="FunFam" id="1.10.10.60:FF:000015">
    <property type="entry name" value="Transcription factor RAX3"/>
    <property type="match status" value="1"/>
</dbReference>
<evidence type="ECO:0000256" key="1">
    <source>
        <dbReference type="ARBA" id="ARBA00004123"/>
    </source>
</evidence>
<keyword evidence="4" id="KW-0238">DNA-binding</keyword>
<evidence type="ECO:0000256" key="6">
    <source>
        <dbReference type="ARBA" id="ARBA00023242"/>
    </source>
</evidence>
<dbReference type="Gene3D" id="1.10.10.60">
    <property type="entry name" value="Homeodomain-like"/>
    <property type="match status" value="2"/>
</dbReference>
<dbReference type="KEGG" id="dzi:111301964"/>
<evidence type="ECO:0000256" key="3">
    <source>
        <dbReference type="ARBA" id="ARBA00023015"/>
    </source>
</evidence>
<dbReference type="InterPro" id="IPR009057">
    <property type="entry name" value="Homeodomain-like_sf"/>
</dbReference>
<comment type="subcellular location">
    <subcellularLocation>
        <location evidence="1">Nucleus</location>
    </subcellularLocation>
</comment>
<evidence type="ECO:0000259" key="8">
    <source>
        <dbReference type="PROSITE" id="PS51294"/>
    </source>
</evidence>
<dbReference type="PANTHER" id="PTHR48000:SF46">
    <property type="entry name" value="TRANSCRIPTION FACTOR MYB36"/>
    <property type="match status" value="1"/>
</dbReference>
<sequence>MGRAPCCDKANVKKGPWSPEEDAKLKAYIENYGTGGNWIALPQKIGLKRCGKSCRLRWLNYLRPNIKHGGFSEEEDNIICSLYISIGSRWSIIAAQLPGRTDNDIKNYWNTKLKKKLLGRRKESNSNRLWCSSQYPSEANGASDNKYFSQGLRTSTLERLQLHMKLQSLQNPFSSYNNPAPRPKIHPLQEKMIQNIQASKGSSNLRVQPLLPNPQAENEQSADDFYDQASLAQRQDYPKTINAKGLELDNSLDEISPSDGSVPFGTGDNLMDSEIMPKADSNHHGLAQLTNAALQPVSNFQAELDEFLNNKTTGYAPQEDQMADQFDCFKEINGSKDNLIWWSSEFDAKSSSSNSWDSNSVHLSYGMFQNQKVTEGLWLWGCMKRSWSGSGDVLRAVRKPRIQCSRITRHHDNLRGAHQEGRDGKDGFVNRI</sequence>
<dbReference type="Proteomes" id="UP000515121">
    <property type="component" value="Unplaced"/>
</dbReference>
<dbReference type="InterPro" id="IPR001005">
    <property type="entry name" value="SANT/Myb"/>
</dbReference>
<dbReference type="CDD" id="cd00167">
    <property type="entry name" value="SANT"/>
    <property type="match status" value="2"/>
</dbReference>
<accession>A0A6P5ZMP7</accession>
<evidence type="ECO:0000256" key="4">
    <source>
        <dbReference type="ARBA" id="ARBA00023125"/>
    </source>
</evidence>
<protein>
    <submittedName>
        <fullName evidence="10">Transcription factor MYB36-like</fullName>
    </submittedName>
</protein>
<feature type="domain" description="Myb-like" evidence="7">
    <location>
        <begin position="9"/>
        <end position="62"/>
    </location>
</feature>
<dbReference type="FunFam" id="1.10.10.60:FF:000222">
    <property type="entry name" value="Transcription factor MYB36"/>
    <property type="match status" value="1"/>
</dbReference>
<dbReference type="OrthoDB" id="2143914at2759"/>
<dbReference type="RefSeq" id="XP_022753660.1">
    <property type="nucleotide sequence ID" value="XM_022897925.1"/>
</dbReference>
<feature type="domain" description="Myb-like" evidence="7">
    <location>
        <begin position="63"/>
        <end position="113"/>
    </location>
</feature>
<evidence type="ECO:0000313" key="9">
    <source>
        <dbReference type="Proteomes" id="UP000515121"/>
    </source>
</evidence>
<keyword evidence="2" id="KW-0677">Repeat</keyword>
<dbReference type="GeneID" id="111301964"/>
<dbReference type="InterPro" id="IPR017930">
    <property type="entry name" value="Myb_dom"/>
</dbReference>
<feature type="domain" description="HTH myb-type" evidence="8">
    <location>
        <begin position="63"/>
        <end position="117"/>
    </location>
</feature>
<dbReference type="AlphaFoldDB" id="A0A6P5ZMP7"/>
<evidence type="ECO:0000256" key="5">
    <source>
        <dbReference type="ARBA" id="ARBA00023163"/>
    </source>
</evidence>
<keyword evidence="9" id="KW-1185">Reference proteome</keyword>
<name>A0A6P5ZMP7_DURZI</name>
<dbReference type="GO" id="GO:0003677">
    <property type="term" value="F:DNA binding"/>
    <property type="evidence" value="ECO:0007669"/>
    <property type="project" value="UniProtKB-KW"/>
</dbReference>
<dbReference type="PROSITE" id="PS50090">
    <property type="entry name" value="MYB_LIKE"/>
    <property type="match status" value="2"/>
</dbReference>